<dbReference type="AlphaFoldDB" id="A0A6C0LK40"/>
<dbReference type="InterPro" id="IPR011009">
    <property type="entry name" value="Kinase-like_dom_sf"/>
</dbReference>
<accession>A0A6C0LK40</accession>
<evidence type="ECO:0000313" key="1">
    <source>
        <dbReference type="EMBL" id="QHU30923.1"/>
    </source>
</evidence>
<dbReference type="Gene3D" id="1.10.510.10">
    <property type="entry name" value="Transferase(Phosphotransferase) domain 1"/>
    <property type="match status" value="1"/>
</dbReference>
<reference evidence="1" key="1">
    <citation type="journal article" date="2020" name="Nature">
        <title>Giant virus diversity and host interactions through global metagenomics.</title>
        <authorList>
            <person name="Schulz F."/>
            <person name="Roux S."/>
            <person name="Paez-Espino D."/>
            <person name="Jungbluth S."/>
            <person name="Walsh D.A."/>
            <person name="Denef V.J."/>
            <person name="McMahon K.D."/>
            <person name="Konstantinidis K.T."/>
            <person name="Eloe-Fadrosh E.A."/>
            <person name="Kyrpides N.C."/>
            <person name="Woyke T."/>
        </authorList>
    </citation>
    <scope>NUCLEOTIDE SEQUENCE</scope>
    <source>
        <strain evidence="1">GVMAG-M-3300027892-73</strain>
    </source>
</reference>
<dbReference type="EMBL" id="MN740521">
    <property type="protein sequence ID" value="QHU30923.1"/>
    <property type="molecule type" value="Genomic_DNA"/>
</dbReference>
<dbReference type="SUPFAM" id="SSF56112">
    <property type="entry name" value="Protein kinase-like (PK-like)"/>
    <property type="match status" value="1"/>
</dbReference>
<name>A0A6C0LK40_9ZZZZ</name>
<evidence type="ECO:0008006" key="2">
    <source>
        <dbReference type="Google" id="ProtNLM"/>
    </source>
</evidence>
<organism evidence="1">
    <name type="scientific">viral metagenome</name>
    <dbReference type="NCBI Taxonomy" id="1070528"/>
    <lineage>
        <taxon>unclassified sequences</taxon>
        <taxon>metagenomes</taxon>
        <taxon>organismal metagenomes</taxon>
    </lineage>
</organism>
<sequence length="85" mass="9909">MSKAQYRYLRESLEILHANNISHGDLPENVMLDPSDHLPRIIDWENANVDCEAIDKTIDYNAFLTHYGRTKSHDRRVDNIISKTI</sequence>
<protein>
    <recommendedName>
        <fullName evidence="2">Protein kinase domain-containing protein</fullName>
    </recommendedName>
</protein>
<proteinExistence type="predicted"/>